<dbReference type="EMBL" id="CP000431">
    <property type="protein sequence ID" value="ABG92554.1"/>
    <property type="molecule type" value="Genomic_DNA"/>
</dbReference>
<proteinExistence type="predicted"/>
<dbReference type="AlphaFoldDB" id="Q0SIT2"/>
<name>Q0SIT2_RHOJR</name>
<evidence type="ECO:0000256" key="1">
    <source>
        <dbReference type="SAM" id="Phobius"/>
    </source>
</evidence>
<reference evidence="3" key="1">
    <citation type="journal article" date="2006" name="Proc. Natl. Acad. Sci. U.S.A.">
        <title>The complete genome of Rhodococcus sp. RHA1 provides insights into a catabolic powerhouse.</title>
        <authorList>
            <person name="McLeod M.P."/>
            <person name="Warren R.L."/>
            <person name="Hsiao W.W.L."/>
            <person name="Araki N."/>
            <person name="Myhre M."/>
            <person name="Fernandes C."/>
            <person name="Miyazawa D."/>
            <person name="Wong W."/>
            <person name="Lillquist A.L."/>
            <person name="Wang D."/>
            <person name="Dosanjh M."/>
            <person name="Hara H."/>
            <person name="Petrescu A."/>
            <person name="Morin R.D."/>
            <person name="Yang G."/>
            <person name="Stott J.M."/>
            <person name="Schein J.E."/>
            <person name="Shin H."/>
            <person name="Smailus D."/>
            <person name="Siddiqui A.S."/>
            <person name="Marra M.A."/>
            <person name="Jones S.J.M."/>
            <person name="Holt R."/>
            <person name="Brinkman F.S.L."/>
            <person name="Miyauchi K."/>
            <person name="Fukuda M."/>
            <person name="Davies J.E."/>
            <person name="Mohn W.W."/>
            <person name="Eltis L.D."/>
        </authorList>
    </citation>
    <scope>NUCLEOTIDE SEQUENCE [LARGE SCALE GENOMIC DNA]</scope>
    <source>
        <strain evidence="3">RHA1</strain>
    </source>
</reference>
<organism evidence="2 3">
    <name type="scientific">Rhodococcus jostii (strain RHA1)</name>
    <dbReference type="NCBI Taxonomy" id="101510"/>
    <lineage>
        <taxon>Bacteria</taxon>
        <taxon>Bacillati</taxon>
        <taxon>Actinomycetota</taxon>
        <taxon>Actinomycetes</taxon>
        <taxon>Mycobacteriales</taxon>
        <taxon>Nocardiaceae</taxon>
        <taxon>Rhodococcus</taxon>
    </lineage>
</organism>
<keyword evidence="1" id="KW-0472">Membrane</keyword>
<gene>
    <name evidence="2" type="ordered locus">RHA1_ro00719</name>
</gene>
<accession>Q0SIT2</accession>
<dbReference type="HOGENOM" id="CLU_2587390_0_0_11"/>
<keyword evidence="1" id="KW-0812">Transmembrane</keyword>
<dbReference type="KEGG" id="rha:RHA1_ro00719"/>
<evidence type="ECO:0000313" key="2">
    <source>
        <dbReference type="EMBL" id="ABG92554.1"/>
    </source>
</evidence>
<evidence type="ECO:0000313" key="3">
    <source>
        <dbReference type="Proteomes" id="UP000008710"/>
    </source>
</evidence>
<keyword evidence="1" id="KW-1133">Transmembrane helix</keyword>
<protein>
    <submittedName>
        <fullName evidence="2">Uncharacterized protein</fullName>
    </submittedName>
</protein>
<dbReference type="Proteomes" id="UP000008710">
    <property type="component" value="Chromosome"/>
</dbReference>
<feature type="transmembrane region" description="Helical" evidence="1">
    <location>
        <begin position="57"/>
        <end position="78"/>
    </location>
</feature>
<sequence>MTCTFRGILRCSQNGFLNFDGGPGRRDAPHVHPPFATGVGDSQDEVSKVKKKSAARMAIASAVIAPAIALGTGTATAVPH</sequence>